<proteinExistence type="predicted"/>
<feature type="compositionally biased region" description="Pro residues" evidence="1">
    <location>
        <begin position="255"/>
        <end position="267"/>
    </location>
</feature>
<feature type="region of interest" description="Disordered" evidence="1">
    <location>
        <begin position="1"/>
        <end position="145"/>
    </location>
</feature>
<feature type="compositionally biased region" description="Polar residues" evidence="1">
    <location>
        <begin position="381"/>
        <end position="391"/>
    </location>
</feature>
<keyword evidence="3" id="KW-1185">Reference proteome</keyword>
<feature type="region of interest" description="Disordered" evidence="1">
    <location>
        <begin position="340"/>
        <end position="361"/>
    </location>
</feature>
<reference evidence="2" key="1">
    <citation type="submission" date="2020-10" db="EMBL/GenBank/DDBJ databases">
        <authorList>
            <person name="Roach M.J.R."/>
        </authorList>
    </citation>
    <scope>NUCLEOTIDE SEQUENCE</scope>
    <source>
        <strain evidence="2">CBS 1945</strain>
    </source>
</reference>
<sequence length="523" mass="56073">MPMPSQYPPSSAPSPSENGDSVSSRSSSNRVLSLFHLTRHKSSSSQSQLRHQNTDSPTISIKSHSDLLPQNSYSSSQIGDREQSIDPLESAESSTHRDSASSNSNIVNPEDIFEPPSSSIPIPTPALESASQRQHDNSLHSRSSSSKLLVSKGLCNSAQRRSSSLMFQAPHLITEDFTSPVLDSTVELITNQNLNDVDVVQLSHSNPQSTLLRSVKHRASSAGSCTSNNTLSAGYSPISRRQSDIQFNFCVKSPPRSPLRCSPPPTNPMNFGSSRSSLSGDSLLGHNSHSGEPGRKSISFYSYSDLVNYERSARLSRDLIMSPSTAASVSLDTESPDIAPLSLSDMIDDHINPSQPPPIQEKPQLLRSQLQMTERDGAVNSGLTSPPSTTDDNCDLFSLTSHSGKENVNSVSSTGNMEESESVRAWSPFTDYKARSMSDSARMDGPAGAKLNSCIIRGGPSFTTAEASNTMTPAPNYIADSVNVCSAKDFLKSKSRQLCGRANTTTHSGSPSVTIGADSDSTE</sequence>
<feature type="compositionally biased region" description="Pro residues" evidence="1">
    <location>
        <begin position="1"/>
        <end position="12"/>
    </location>
</feature>
<dbReference type="AlphaFoldDB" id="A0A875S1T2"/>
<evidence type="ECO:0000256" key="1">
    <source>
        <dbReference type="SAM" id="MobiDB-lite"/>
    </source>
</evidence>
<feature type="region of interest" description="Disordered" evidence="1">
    <location>
        <begin position="377"/>
        <end position="416"/>
    </location>
</feature>
<feature type="compositionally biased region" description="Low complexity" evidence="1">
    <location>
        <begin position="272"/>
        <end position="291"/>
    </location>
</feature>
<organism evidence="2 3">
    <name type="scientific">Eeniella nana</name>
    <name type="common">Yeast</name>
    <name type="synonym">Brettanomyces nanus</name>
    <dbReference type="NCBI Taxonomy" id="13502"/>
    <lineage>
        <taxon>Eukaryota</taxon>
        <taxon>Fungi</taxon>
        <taxon>Dikarya</taxon>
        <taxon>Ascomycota</taxon>
        <taxon>Saccharomycotina</taxon>
        <taxon>Pichiomycetes</taxon>
        <taxon>Pichiales</taxon>
        <taxon>Pichiaceae</taxon>
        <taxon>Brettanomyces</taxon>
    </lineage>
</organism>
<protein>
    <submittedName>
        <fullName evidence="2">Uncharacterized protein</fullName>
    </submittedName>
</protein>
<feature type="compositionally biased region" description="Polar residues" evidence="1">
    <location>
        <begin position="502"/>
        <end position="513"/>
    </location>
</feature>
<dbReference type="Proteomes" id="UP000662931">
    <property type="component" value="Chromosome 1"/>
</dbReference>
<accession>A0A875S1T2</accession>
<gene>
    <name evidence="2" type="ORF">FOA43_001113</name>
</gene>
<evidence type="ECO:0000313" key="2">
    <source>
        <dbReference type="EMBL" id="QPG73799.1"/>
    </source>
</evidence>
<evidence type="ECO:0000313" key="3">
    <source>
        <dbReference type="Proteomes" id="UP000662931"/>
    </source>
</evidence>
<feature type="compositionally biased region" description="Low complexity" evidence="1">
    <location>
        <begin position="13"/>
        <end position="34"/>
    </location>
</feature>
<feature type="compositionally biased region" description="Polar residues" evidence="1">
    <location>
        <begin position="398"/>
        <end position="416"/>
    </location>
</feature>
<dbReference type="RefSeq" id="XP_038777364.1">
    <property type="nucleotide sequence ID" value="XM_038921436.1"/>
</dbReference>
<dbReference type="GeneID" id="62194514"/>
<dbReference type="KEGG" id="bnn:FOA43_001113"/>
<feature type="region of interest" description="Disordered" evidence="1">
    <location>
        <begin position="502"/>
        <end position="523"/>
    </location>
</feature>
<feature type="region of interest" description="Disordered" evidence="1">
    <location>
        <begin position="254"/>
        <end position="297"/>
    </location>
</feature>
<dbReference type="EMBL" id="CP064812">
    <property type="protein sequence ID" value="QPG73799.1"/>
    <property type="molecule type" value="Genomic_DNA"/>
</dbReference>
<name>A0A875S1T2_EENNA</name>
<feature type="compositionally biased region" description="Polar residues" evidence="1">
    <location>
        <begin position="43"/>
        <end position="78"/>
    </location>
</feature>
<dbReference type="OrthoDB" id="3997752at2759"/>